<evidence type="ECO:0000259" key="3">
    <source>
        <dbReference type="PROSITE" id="PS50801"/>
    </source>
</evidence>
<dbReference type="RefSeq" id="WP_150169678.1">
    <property type="nucleotide sequence ID" value="NZ_CP029193.1"/>
</dbReference>
<dbReference type="Gene3D" id="3.30.750.24">
    <property type="entry name" value="STAS domain"/>
    <property type="match status" value="1"/>
</dbReference>
<proteinExistence type="inferred from homology"/>
<dbReference type="AlphaFoldDB" id="A0A5P2BCT3"/>
<feature type="domain" description="STAS" evidence="3">
    <location>
        <begin position="10"/>
        <end position="119"/>
    </location>
</feature>
<dbReference type="PANTHER" id="PTHR33495">
    <property type="entry name" value="ANTI-SIGMA FACTOR ANTAGONIST TM_1081-RELATED-RELATED"/>
    <property type="match status" value="1"/>
</dbReference>
<evidence type="ECO:0000313" key="4">
    <source>
        <dbReference type="EMBL" id="QES28116.1"/>
    </source>
</evidence>
<dbReference type="PROSITE" id="PS50801">
    <property type="entry name" value="STAS"/>
    <property type="match status" value="1"/>
</dbReference>
<evidence type="ECO:0000256" key="1">
    <source>
        <dbReference type="ARBA" id="ARBA00009013"/>
    </source>
</evidence>
<protein>
    <recommendedName>
        <fullName evidence="2">Anti-sigma factor antagonist</fullName>
    </recommendedName>
</protein>
<dbReference type="Proteomes" id="UP000323046">
    <property type="component" value="Chromosome"/>
</dbReference>
<dbReference type="OrthoDB" id="4284170at2"/>
<organism evidence="4 5">
    <name type="scientific">Streptomyces venezuelae</name>
    <dbReference type="NCBI Taxonomy" id="54571"/>
    <lineage>
        <taxon>Bacteria</taxon>
        <taxon>Bacillati</taxon>
        <taxon>Actinomycetota</taxon>
        <taxon>Actinomycetes</taxon>
        <taxon>Kitasatosporales</taxon>
        <taxon>Streptomycetaceae</taxon>
        <taxon>Streptomyces</taxon>
    </lineage>
</organism>
<dbReference type="NCBIfam" id="TIGR00377">
    <property type="entry name" value="ant_ant_sig"/>
    <property type="match status" value="1"/>
</dbReference>
<evidence type="ECO:0000256" key="2">
    <source>
        <dbReference type="RuleBase" id="RU003749"/>
    </source>
</evidence>
<gene>
    <name evidence="4" type="ORF">DEJ47_18310</name>
</gene>
<dbReference type="PANTHER" id="PTHR33495:SF2">
    <property type="entry name" value="ANTI-SIGMA FACTOR ANTAGONIST TM_1081-RELATED"/>
    <property type="match status" value="1"/>
</dbReference>
<accession>A0A5P2BCT3</accession>
<evidence type="ECO:0000313" key="5">
    <source>
        <dbReference type="Proteomes" id="UP000323046"/>
    </source>
</evidence>
<dbReference type="SUPFAM" id="SSF52091">
    <property type="entry name" value="SpoIIaa-like"/>
    <property type="match status" value="1"/>
</dbReference>
<dbReference type="GO" id="GO:0043856">
    <property type="term" value="F:anti-sigma factor antagonist activity"/>
    <property type="evidence" value="ECO:0007669"/>
    <property type="project" value="InterPro"/>
</dbReference>
<dbReference type="InterPro" id="IPR036513">
    <property type="entry name" value="STAS_dom_sf"/>
</dbReference>
<name>A0A5P2BCT3_STRVZ</name>
<dbReference type="CDD" id="cd07043">
    <property type="entry name" value="STAS_anti-anti-sigma_factors"/>
    <property type="match status" value="1"/>
</dbReference>
<dbReference type="EMBL" id="CP029193">
    <property type="protein sequence ID" value="QES28116.1"/>
    <property type="molecule type" value="Genomic_DNA"/>
</dbReference>
<dbReference type="InterPro" id="IPR002645">
    <property type="entry name" value="STAS_dom"/>
</dbReference>
<comment type="similarity">
    <text evidence="1 2">Belongs to the anti-sigma-factor antagonist family.</text>
</comment>
<dbReference type="InterPro" id="IPR003658">
    <property type="entry name" value="Anti-sigma_ant"/>
</dbReference>
<sequence length="124" mass="13580">MIHGVPLPGGQLRVHRAPDHLVMEFHGEIDIAAALEILPILDAATTPPETLLVIDLTPTTFLDCSGLALLCRARTRLEERDGDLLLVCPHPLILRTLRVLHLTARLRPAPTLEEALRGRLRAAG</sequence>
<keyword evidence="5" id="KW-1185">Reference proteome</keyword>
<dbReference type="Pfam" id="PF01740">
    <property type="entry name" value="STAS"/>
    <property type="match status" value="1"/>
</dbReference>
<reference evidence="4 5" key="1">
    <citation type="submission" date="2018-05" db="EMBL/GenBank/DDBJ databases">
        <title>Streptomyces venezuelae.</title>
        <authorList>
            <person name="Kim W."/>
            <person name="Lee N."/>
            <person name="Cho B.-K."/>
        </authorList>
    </citation>
    <scope>NUCLEOTIDE SEQUENCE [LARGE SCALE GENOMIC DNA]</scope>
    <source>
        <strain evidence="4 5">ATCC 14583</strain>
    </source>
</reference>